<dbReference type="AlphaFoldDB" id="A0A916Z380"/>
<dbReference type="SMART" id="SM00487">
    <property type="entry name" value="DEXDc"/>
    <property type="match status" value="1"/>
</dbReference>
<keyword evidence="7" id="KW-0347">Helicase</keyword>
<keyword evidence="2" id="KW-0863">Zinc-finger</keyword>
<protein>
    <submittedName>
        <fullName evidence="7">Helicase</fullName>
    </submittedName>
</protein>
<dbReference type="GO" id="GO:0031297">
    <property type="term" value="P:replication fork processing"/>
    <property type="evidence" value="ECO:0007669"/>
    <property type="project" value="TreeGrafter"/>
</dbReference>
<keyword evidence="2" id="KW-0479">Metal-binding</keyword>
<feature type="domain" description="Helicase C-terminal" evidence="6">
    <location>
        <begin position="528"/>
        <end position="682"/>
    </location>
</feature>
<keyword evidence="2" id="KW-0862">Zinc</keyword>
<dbReference type="GO" id="GO:0006281">
    <property type="term" value="P:DNA repair"/>
    <property type="evidence" value="ECO:0007669"/>
    <property type="project" value="TreeGrafter"/>
</dbReference>
<dbReference type="GO" id="GO:0005524">
    <property type="term" value="F:ATP binding"/>
    <property type="evidence" value="ECO:0007669"/>
    <property type="project" value="InterPro"/>
</dbReference>
<dbReference type="RefSeq" id="WP_188768657.1">
    <property type="nucleotide sequence ID" value="NZ_BMKK01000009.1"/>
</dbReference>
<dbReference type="Proteomes" id="UP000609064">
    <property type="component" value="Unassembled WGS sequence"/>
</dbReference>
<dbReference type="SMART" id="SM00490">
    <property type="entry name" value="HELICc"/>
    <property type="match status" value="1"/>
</dbReference>
<dbReference type="Gene3D" id="3.40.50.300">
    <property type="entry name" value="P-loop containing nucleotide triphosphate hydrolases"/>
    <property type="match status" value="1"/>
</dbReference>
<reference evidence="7" key="2">
    <citation type="submission" date="2020-09" db="EMBL/GenBank/DDBJ databases">
        <authorList>
            <person name="Sun Q."/>
            <person name="Zhou Y."/>
        </authorList>
    </citation>
    <scope>NUCLEOTIDE SEQUENCE</scope>
    <source>
        <strain evidence="7">CGMCC 1.15958</strain>
    </source>
</reference>
<dbReference type="PANTHER" id="PTHR45766:SF6">
    <property type="entry name" value="SWI_SNF-RELATED MATRIX-ASSOCIATED ACTIN-DEPENDENT REGULATOR OF CHROMATIN SUBFAMILY A-LIKE PROTEIN 1"/>
    <property type="match status" value="1"/>
</dbReference>
<keyword evidence="7" id="KW-0547">Nucleotide-binding</keyword>
<dbReference type="GO" id="GO:0004386">
    <property type="term" value="F:helicase activity"/>
    <property type="evidence" value="ECO:0007669"/>
    <property type="project" value="UniProtKB-KW"/>
</dbReference>
<accession>A0A916Z380</accession>
<feature type="domain" description="SWIM-type" evidence="4">
    <location>
        <begin position="76"/>
        <end position="114"/>
    </location>
</feature>
<dbReference type="GO" id="GO:0008270">
    <property type="term" value="F:zinc ion binding"/>
    <property type="evidence" value="ECO:0007669"/>
    <property type="project" value="UniProtKB-KW"/>
</dbReference>
<dbReference type="Pfam" id="PF00176">
    <property type="entry name" value="SNF2-rel_dom"/>
    <property type="match status" value="1"/>
</dbReference>
<evidence type="ECO:0000256" key="1">
    <source>
        <dbReference type="ARBA" id="ARBA00022801"/>
    </source>
</evidence>
<comment type="caution">
    <text evidence="7">The sequence shown here is derived from an EMBL/GenBank/DDBJ whole genome shotgun (WGS) entry which is preliminary data.</text>
</comment>
<dbReference type="Gene3D" id="3.40.50.10810">
    <property type="entry name" value="Tandem AAA-ATPase domain"/>
    <property type="match status" value="1"/>
</dbReference>
<keyword evidence="1" id="KW-0378">Hydrolase</keyword>
<dbReference type="CDD" id="cd18793">
    <property type="entry name" value="SF2_C_SNF"/>
    <property type="match status" value="1"/>
</dbReference>
<dbReference type="InterPro" id="IPR038718">
    <property type="entry name" value="SNF2-like_sf"/>
</dbReference>
<evidence type="ECO:0000259" key="5">
    <source>
        <dbReference type="PROSITE" id="PS51192"/>
    </source>
</evidence>
<evidence type="ECO:0000259" key="4">
    <source>
        <dbReference type="PROSITE" id="PS50966"/>
    </source>
</evidence>
<dbReference type="PANTHER" id="PTHR45766">
    <property type="entry name" value="DNA ANNEALING HELICASE AND ENDONUCLEASE ZRANB3 FAMILY MEMBER"/>
    <property type="match status" value="1"/>
</dbReference>
<dbReference type="CDD" id="cd17919">
    <property type="entry name" value="DEXHc_Snf"/>
    <property type="match status" value="1"/>
</dbReference>
<feature type="region of interest" description="Disordered" evidence="3">
    <location>
        <begin position="1"/>
        <end position="20"/>
    </location>
</feature>
<evidence type="ECO:0000256" key="2">
    <source>
        <dbReference type="PROSITE-ProRule" id="PRU00325"/>
    </source>
</evidence>
<dbReference type="InterPro" id="IPR000330">
    <property type="entry name" value="SNF2_N"/>
</dbReference>
<dbReference type="InterPro" id="IPR049730">
    <property type="entry name" value="SNF2/RAD54-like_C"/>
</dbReference>
<evidence type="ECO:0000259" key="6">
    <source>
        <dbReference type="PROSITE" id="PS51194"/>
    </source>
</evidence>
<keyword evidence="7" id="KW-0067">ATP-binding</keyword>
<dbReference type="InterPro" id="IPR007527">
    <property type="entry name" value="Znf_SWIM"/>
</dbReference>
<gene>
    <name evidence="7" type="ORF">GCM10011514_39500</name>
</gene>
<dbReference type="InterPro" id="IPR014001">
    <property type="entry name" value="Helicase_ATP-bd"/>
</dbReference>
<dbReference type="PROSITE" id="PS51194">
    <property type="entry name" value="HELICASE_CTER"/>
    <property type="match status" value="1"/>
</dbReference>
<reference evidence="7" key="1">
    <citation type="journal article" date="2014" name="Int. J. Syst. Evol. Microbiol.">
        <title>Complete genome sequence of Corynebacterium casei LMG S-19264T (=DSM 44701T), isolated from a smear-ripened cheese.</title>
        <authorList>
            <consortium name="US DOE Joint Genome Institute (JGI-PGF)"/>
            <person name="Walter F."/>
            <person name="Albersmeier A."/>
            <person name="Kalinowski J."/>
            <person name="Ruckert C."/>
        </authorList>
    </citation>
    <scope>NUCLEOTIDE SEQUENCE</scope>
    <source>
        <strain evidence="7">CGMCC 1.15958</strain>
    </source>
</reference>
<feature type="domain" description="Helicase ATP-binding" evidence="5">
    <location>
        <begin position="245"/>
        <end position="404"/>
    </location>
</feature>
<dbReference type="Pfam" id="PF00271">
    <property type="entry name" value="Helicase_C"/>
    <property type="match status" value="1"/>
</dbReference>
<dbReference type="PROSITE" id="PS50966">
    <property type="entry name" value="ZF_SWIM"/>
    <property type="match status" value="1"/>
</dbReference>
<feature type="compositionally biased region" description="Basic residues" evidence="3">
    <location>
        <begin position="1"/>
        <end position="16"/>
    </location>
</feature>
<proteinExistence type="predicted"/>
<dbReference type="GO" id="GO:0016787">
    <property type="term" value="F:hydrolase activity"/>
    <property type="evidence" value="ECO:0007669"/>
    <property type="project" value="UniProtKB-KW"/>
</dbReference>
<dbReference type="SUPFAM" id="SSF52540">
    <property type="entry name" value="P-loop containing nucleoside triphosphate hydrolases"/>
    <property type="match status" value="2"/>
</dbReference>
<keyword evidence="8" id="KW-1185">Reference proteome</keyword>
<dbReference type="InterPro" id="IPR001650">
    <property type="entry name" value="Helicase_C-like"/>
</dbReference>
<dbReference type="EMBL" id="BMKK01000009">
    <property type="protein sequence ID" value="GGD71491.1"/>
    <property type="molecule type" value="Genomic_DNA"/>
</dbReference>
<dbReference type="InterPro" id="IPR027417">
    <property type="entry name" value="P-loop_NTPase"/>
</dbReference>
<evidence type="ECO:0000256" key="3">
    <source>
        <dbReference type="SAM" id="MobiDB-lite"/>
    </source>
</evidence>
<evidence type="ECO:0000313" key="7">
    <source>
        <dbReference type="EMBL" id="GGD71491.1"/>
    </source>
</evidence>
<evidence type="ECO:0000313" key="8">
    <source>
        <dbReference type="Proteomes" id="UP000609064"/>
    </source>
</evidence>
<dbReference type="PROSITE" id="PS51192">
    <property type="entry name" value="HELICASE_ATP_BIND_1"/>
    <property type="match status" value="1"/>
</dbReference>
<name>A0A916Z380_9BACT</name>
<sequence length="834" mass="95496">MATHKVSKSKSAKKKKVETPKKIPYYRKPDNLTLDQWQIALRKQFGQDNEFLVTNIGQEKFFSDFQVINKATNNSYKVAIRSTDDTQNFCECLDFKTNRLGVCKHISATLHHLSSLHGSKKAFKEGGFQPHYSSVYLDYLNGRQIKIRIGSENKEAYTQLAKAYFDENNILKPESFAVFEVFLEEAKKISKSFRCYSDALDFVIGERDKIRRREFFMNLIPKGSEDLNFEGLVKAELFPYQKKGVLFAAIGGRSLIADEMGLGKTLQAITTAELYKKELGINRVLIVCPTSLKYQWKSEIERFTDNSVHVIEGSLIKRTAQYQYVDAFYVIVSYHTMTQDLDLLNKMEADMVILDEAQRIKNWKTKVSQQIKKLITPYAIILTGTPLENKLEELYSIIQLIDVFRLGPVYRFLNQYQISDESGKVVGYKNLHEISKLLSDILIRRTKKEVLSQLPKRMDKNLFVPMTQEQMDIHNGLGDNVAKLVSKWRKYGFLNETDRRRLILSLSQMRMVCDSTYILDQKTRHDTKIEEVMNILDEFLENSDEKVVIFSQWERMTRLVAQELTERGIKFENLHGGIESTKRKDLLDNFKNDPNSRVFLSTDAGGVGLNLQSASLLINLDIPWNPAILEQRIARIYRLGQERNVSIINLVSTGTIEHKMLDVLKFKGAMAEGVLDGGEDTIFLGEDKFKQFMSSVENLTDAPQDENTIIDSEEEHEAEEQDSANLLDRALIDLPQNATTFLGDDDVKEESLSTSELVGENTNPNELLVKTGVQFFTQLAQTLKNPEENKALIEHLIYRDETGKIYLKIPIENESVVVEALQSLGTIFGAFLKP</sequence>
<organism evidence="7 8">
    <name type="scientific">Emticicia aquatilis</name>
    <dbReference type="NCBI Taxonomy" id="1537369"/>
    <lineage>
        <taxon>Bacteria</taxon>
        <taxon>Pseudomonadati</taxon>
        <taxon>Bacteroidota</taxon>
        <taxon>Cytophagia</taxon>
        <taxon>Cytophagales</taxon>
        <taxon>Leadbetterellaceae</taxon>
        <taxon>Emticicia</taxon>
    </lineage>
</organism>